<reference evidence="1" key="1">
    <citation type="journal article" date="2014" name="Front. Microbiol.">
        <title>High frequency of phylogenetically diverse reductive dehalogenase-homologous genes in deep subseafloor sedimentary metagenomes.</title>
        <authorList>
            <person name="Kawai M."/>
            <person name="Futagami T."/>
            <person name="Toyoda A."/>
            <person name="Takaki Y."/>
            <person name="Nishi S."/>
            <person name="Hori S."/>
            <person name="Arai W."/>
            <person name="Tsubouchi T."/>
            <person name="Morono Y."/>
            <person name="Uchiyama I."/>
            <person name="Ito T."/>
            <person name="Fujiyama A."/>
            <person name="Inagaki F."/>
            <person name="Takami H."/>
        </authorList>
    </citation>
    <scope>NUCLEOTIDE SEQUENCE</scope>
    <source>
        <strain evidence="1">Expedition CK06-06</strain>
    </source>
</reference>
<name>X1QD11_9ZZZZ</name>
<feature type="non-terminal residue" evidence="1">
    <location>
        <position position="36"/>
    </location>
</feature>
<comment type="caution">
    <text evidence="1">The sequence shown here is derived from an EMBL/GenBank/DDBJ whole genome shotgun (WGS) entry which is preliminary data.</text>
</comment>
<sequence>MSETIDETLAKWEQKTGQKLPRFTVCGCKGIVVTTE</sequence>
<proteinExistence type="predicted"/>
<dbReference type="EMBL" id="BARW01000557">
    <property type="protein sequence ID" value="GAI66103.1"/>
    <property type="molecule type" value="Genomic_DNA"/>
</dbReference>
<dbReference type="AlphaFoldDB" id="X1QD11"/>
<accession>X1QD11</accession>
<protein>
    <submittedName>
        <fullName evidence="1">Uncharacterized protein</fullName>
    </submittedName>
</protein>
<organism evidence="1">
    <name type="scientific">marine sediment metagenome</name>
    <dbReference type="NCBI Taxonomy" id="412755"/>
    <lineage>
        <taxon>unclassified sequences</taxon>
        <taxon>metagenomes</taxon>
        <taxon>ecological metagenomes</taxon>
    </lineage>
</organism>
<gene>
    <name evidence="1" type="ORF">S12H4_02323</name>
</gene>
<evidence type="ECO:0000313" key="1">
    <source>
        <dbReference type="EMBL" id="GAI66103.1"/>
    </source>
</evidence>